<comment type="subcellular location">
    <subcellularLocation>
        <location evidence="1">Cell membrane</location>
        <topology evidence="1">Multi-pass membrane protein</topology>
    </subcellularLocation>
</comment>
<keyword evidence="3" id="KW-0813">Transport</keyword>
<keyword evidence="6 8" id="KW-1133">Transmembrane helix</keyword>
<reference evidence="11" key="3">
    <citation type="journal article" date="2017" name="Genome Announc.">
        <title>Draft Genome Sequences of 24 Lactococcus lactis Strains.</title>
        <authorList>
            <person name="Backus L."/>
            <person name="Wels M."/>
            <person name="Boekhorst J."/>
            <person name="Dijkstra A.R."/>
            <person name="Beerthuyzen M."/>
            <person name="Kelly W.J."/>
            <person name="Siezen R.J."/>
            <person name="van Hijum S.A."/>
            <person name="Bachmann H."/>
        </authorList>
    </citation>
    <scope>NUCLEOTIDE SEQUENCE</scope>
    <source>
        <strain evidence="11">M20</strain>
    </source>
</reference>
<protein>
    <submittedName>
        <fullName evidence="10">TagG Teichoic acid ABC transporter, permease protein</fullName>
    </submittedName>
    <submittedName>
        <fullName evidence="11">Teichoic acid translocation permease protein TagG</fullName>
    </submittedName>
</protein>
<dbReference type="Proteomes" id="UP000053719">
    <property type="component" value="Unassembled WGS sequence"/>
</dbReference>
<evidence type="ECO:0000256" key="2">
    <source>
        <dbReference type="ARBA" id="ARBA00007783"/>
    </source>
</evidence>
<evidence type="ECO:0000256" key="6">
    <source>
        <dbReference type="ARBA" id="ARBA00022989"/>
    </source>
</evidence>
<keyword evidence="7 8" id="KW-0472">Membrane</keyword>
<evidence type="ECO:0000256" key="1">
    <source>
        <dbReference type="ARBA" id="ARBA00004651"/>
    </source>
</evidence>
<feature type="domain" description="ABC-2 type transporter transmembrane" evidence="9">
    <location>
        <begin position="25"/>
        <end position="228"/>
    </location>
</feature>
<dbReference type="PANTHER" id="PTHR30413:SF10">
    <property type="entry name" value="CAPSULE POLYSACCHARIDE EXPORT INNER-MEMBRANE PROTEIN CTRC"/>
    <property type="match status" value="1"/>
</dbReference>
<evidence type="ECO:0000256" key="5">
    <source>
        <dbReference type="ARBA" id="ARBA00022692"/>
    </source>
</evidence>
<dbReference type="Proteomes" id="UP000192067">
    <property type="component" value="Chromosome"/>
</dbReference>
<dbReference type="EMBL" id="LKLU01000101">
    <property type="protein sequence ID" value="KSU19876.1"/>
    <property type="molecule type" value="Genomic_DNA"/>
</dbReference>
<evidence type="ECO:0000256" key="3">
    <source>
        <dbReference type="ARBA" id="ARBA00022448"/>
    </source>
</evidence>
<dbReference type="Pfam" id="PF01061">
    <property type="entry name" value="ABC2_membrane"/>
    <property type="match status" value="1"/>
</dbReference>
<reference evidence="12" key="1">
    <citation type="submission" date="2015-10" db="EMBL/GenBank/DDBJ databases">
        <title>Draft Genome Sequences of 11 Lactococcus lactis subspecies cremoris strains.</title>
        <authorList>
            <person name="Wels M."/>
            <person name="Backus L."/>
            <person name="Boekhorst J."/>
            <person name="Dijkstra A."/>
            <person name="Beerthuizen M."/>
            <person name="Kelly W."/>
            <person name="Siezen R."/>
            <person name="Bachmann H."/>
            <person name="Van Hijum S."/>
        </authorList>
    </citation>
    <scope>NUCLEOTIDE SEQUENCE [LARGE SCALE GENOMIC DNA]</scope>
    <source>
        <strain evidence="12">M20</strain>
    </source>
</reference>
<keyword evidence="4" id="KW-1003">Cell membrane</keyword>
<feature type="transmembrane region" description="Helical" evidence="8">
    <location>
        <begin position="122"/>
        <end position="142"/>
    </location>
</feature>
<dbReference type="EMBL" id="CP015904">
    <property type="protein sequence ID" value="ARE13208.1"/>
    <property type="molecule type" value="Genomic_DNA"/>
</dbReference>
<evidence type="ECO:0000256" key="7">
    <source>
        <dbReference type="ARBA" id="ARBA00023136"/>
    </source>
</evidence>
<comment type="similarity">
    <text evidence="2">Belongs to the ABC-2 integral membrane protein family.</text>
</comment>
<evidence type="ECO:0000313" key="12">
    <source>
        <dbReference type="Proteomes" id="UP000053719"/>
    </source>
</evidence>
<dbReference type="PANTHER" id="PTHR30413">
    <property type="entry name" value="INNER MEMBRANE TRANSPORT PERMEASE"/>
    <property type="match status" value="1"/>
</dbReference>
<dbReference type="GO" id="GO:0005886">
    <property type="term" value="C:plasma membrane"/>
    <property type="evidence" value="ECO:0007669"/>
    <property type="project" value="UniProtKB-SubCell"/>
</dbReference>
<evidence type="ECO:0000313" key="13">
    <source>
        <dbReference type="Proteomes" id="UP000192067"/>
    </source>
</evidence>
<feature type="transmembrane region" description="Helical" evidence="8">
    <location>
        <begin position="238"/>
        <end position="257"/>
    </location>
</feature>
<proteinExistence type="inferred from homology"/>
<dbReference type="InterPro" id="IPR013525">
    <property type="entry name" value="ABC2_TM"/>
</dbReference>
<dbReference type="PATRIC" id="fig|1360.114.peg.2187"/>
<organism evidence="11 12">
    <name type="scientific">Lactococcus lactis subsp. lactis</name>
    <name type="common">Streptococcus lactis</name>
    <dbReference type="NCBI Taxonomy" id="1360"/>
    <lineage>
        <taxon>Bacteria</taxon>
        <taxon>Bacillati</taxon>
        <taxon>Bacillota</taxon>
        <taxon>Bacilli</taxon>
        <taxon>Lactobacillales</taxon>
        <taxon>Streptococcaceae</taxon>
        <taxon>Lactococcus</taxon>
    </lineage>
</organism>
<evidence type="ECO:0000313" key="10">
    <source>
        <dbReference type="EMBL" id="ARE13208.1"/>
    </source>
</evidence>
<name>A0A0V8B5L6_LACLL</name>
<evidence type="ECO:0000256" key="4">
    <source>
        <dbReference type="ARBA" id="ARBA00022475"/>
    </source>
</evidence>
<accession>A0A0V8B5L6</accession>
<reference evidence="10 13" key="2">
    <citation type="journal article" date="2017" name="BMC Genomics">
        <title>Comparative and functional genomics of the Lactococcus lactis taxon; insights into evolution and niche adaptation.</title>
        <authorList>
            <person name="Kelleher P."/>
            <person name="Bottacini F."/>
            <person name="Mahony J."/>
            <person name="Kilcawley K.N."/>
            <person name="van Sinderen D."/>
        </authorList>
    </citation>
    <scope>NUCLEOTIDE SEQUENCE [LARGE SCALE GENOMIC DNA]</scope>
    <source>
        <strain evidence="10 13">UC11</strain>
    </source>
</reference>
<sequence length="269" mass="31580">MKDLYQYLKEQMSNMSLIYNVSRYQTKSTQLGKFLGATWQYLDPIVQLCIYYFVFIIMFKRKISGGIPPAPWMFVGLGNWFFYSISIQSGAASVQSQLSLFTQVKFPISVLPTIEMFKRFNILIWMTLLGILLAIKHGYYPSFEYLQLFYYFLALCLLVMALSLLFSTIVVVFRDFLHIINYIFRFLLYVSGAALDLTLMDALPLPLRQGLRLDPFIYVMEGFRDAIFHRGWFWEKPGYALVFWCFTLGVLIVAAHLHMKLRNQFMDYV</sequence>
<evidence type="ECO:0000313" key="11">
    <source>
        <dbReference type="EMBL" id="KSU19876.1"/>
    </source>
</evidence>
<evidence type="ECO:0000256" key="8">
    <source>
        <dbReference type="SAM" id="Phobius"/>
    </source>
</evidence>
<dbReference type="GO" id="GO:0015920">
    <property type="term" value="P:lipopolysaccharide transport"/>
    <property type="evidence" value="ECO:0007669"/>
    <property type="project" value="TreeGrafter"/>
</dbReference>
<dbReference type="RefSeq" id="WP_012897563.1">
    <property type="nucleotide sequence ID" value="NZ_CP015903.2"/>
</dbReference>
<feature type="transmembrane region" description="Helical" evidence="8">
    <location>
        <begin position="186"/>
        <end position="205"/>
    </location>
</feature>
<dbReference type="GO" id="GO:0140359">
    <property type="term" value="F:ABC-type transporter activity"/>
    <property type="evidence" value="ECO:0007669"/>
    <property type="project" value="InterPro"/>
</dbReference>
<evidence type="ECO:0000259" key="9">
    <source>
        <dbReference type="Pfam" id="PF01061"/>
    </source>
</evidence>
<feature type="transmembrane region" description="Helical" evidence="8">
    <location>
        <begin position="41"/>
        <end position="60"/>
    </location>
</feature>
<dbReference type="AlphaFoldDB" id="A0A0V8B5L6"/>
<feature type="transmembrane region" description="Helical" evidence="8">
    <location>
        <begin position="148"/>
        <end position="174"/>
    </location>
</feature>
<gene>
    <name evidence="10" type="ORF">LLUC11_0875</name>
    <name evidence="11" type="ORF">M20_1883</name>
</gene>
<keyword evidence="5 8" id="KW-0812">Transmembrane</keyword>